<evidence type="ECO:0000256" key="7">
    <source>
        <dbReference type="ARBA" id="ARBA00022722"/>
    </source>
</evidence>
<evidence type="ECO:0000256" key="1">
    <source>
        <dbReference type="ARBA" id="ARBA00000077"/>
    </source>
</evidence>
<dbReference type="InterPro" id="IPR011320">
    <property type="entry name" value="RNase_H1_N"/>
</dbReference>
<keyword evidence="11" id="KW-0460">Magnesium</keyword>
<reference evidence="14" key="1">
    <citation type="submission" date="2023-04" db="EMBL/GenBank/DDBJ databases">
        <title>Black Yeasts Isolated from many extreme environments.</title>
        <authorList>
            <person name="Coleine C."/>
            <person name="Stajich J.E."/>
            <person name="Selbmann L."/>
        </authorList>
    </citation>
    <scope>NUCLEOTIDE SEQUENCE</scope>
    <source>
        <strain evidence="14">CCFEE 5312</strain>
    </source>
</reference>
<dbReference type="EC" id="3.1.26.4" evidence="5"/>
<organism evidence="14 15">
    <name type="scientific">Extremus antarcticus</name>
    <dbReference type="NCBI Taxonomy" id="702011"/>
    <lineage>
        <taxon>Eukaryota</taxon>
        <taxon>Fungi</taxon>
        <taxon>Dikarya</taxon>
        <taxon>Ascomycota</taxon>
        <taxon>Pezizomycotina</taxon>
        <taxon>Dothideomycetes</taxon>
        <taxon>Dothideomycetidae</taxon>
        <taxon>Mycosphaerellales</taxon>
        <taxon>Extremaceae</taxon>
        <taxon>Extremus</taxon>
    </lineage>
</organism>
<dbReference type="GO" id="GO:0004523">
    <property type="term" value="F:RNA-DNA hybrid ribonuclease activity"/>
    <property type="evidence" value="ECO:0007669"/>
    <property type="project" value="UniProtKB-EC"/>
</dbReference>
<evidence type="ECO:0000256" key="9">
    <source>
        <dbReference type="ARBA" id="ARBA00022759"/>
    </source>
</evidence>
<keyword evidence="9" id="KW-0255">Endonuclease</keyword>
<dbReference type="PANTHER" id="PTHR10642">
    <property type="entry name" value="RIBONUCLEASE H1"/>
    <property type="match status" value="1"/>
</dbReference>
<feature type="compositionally biased region" description="Basic residues" evidence="12">
    <location>
        <begin position="230"/>
        <end position="240"/>
    </location>
</feature>
<dbReference type="FunFam" id="3.40.970.10:FF:000002">
    <property type="entry name" value="Ribonuclease H"/>
    <property type="match status" value="2"/>
</dbReference>
<dbReference type="FunFam" id="3.30.420.10:FF:000090">
    <property type="entry name" value="Ribonuclease H"/>
    <property type="match status" value="1"/>
</dbReference>
<dbReference type="Gene3D" id="3.40.970.10">
    <property type="entry name" value="Ribonuclease H1, N-terminal domain"/>
    <property type="match status" value="2"/>
</dbReference>
<dbReference type="GO" id="GO:0046872">
    <property type="term" value="F:metal ion binding"/>
    <property type="evidence" value="ECO:0007669"/>
    <property type="project" value="UniProtKB-KW"/>
</dbReference>
<dbReference type="InterPro" id="IPR012337">
    <property type="entry name" value="RNaseH-like_sf"/>
</dbReference>
<keyword evidence="10" id="KW-0378">Hydrolase</keyword>
<sequence>MANWYRMFSDGSKGSRVEGLSIQSRTPSRTLLPAGFFVPRQERSPTQINMDGTNGFTSVNGAAIPTPAMSPAPEAPASITSTASSGTKRKRESKSAPKFYAVRVGKEPGIYHSWTECLDQVKGFPKAAFKSFTTLVEAQAFVNNEPSANVNSGSAAVKFYGVQSGRVPGVYTSWPEVLEQITGWKGPKHKVFKTRMEAELFVAEGQQNHLINSDTTMDSIELADGGSGAKRLRTGKGKKNGIKDEHSPYLAVEGGEYEPGEGPLPEGAEDNFDTNITLDLATGTARYKTPAELAKMKYQASGPVRDAPIRIYTDGSALSNGQAGAIGGVGVFFGPLDKRNLSEPLTGTKQTNQRAELTAILRALEVAPRDRKIVIYTDSKYAIQCCTEWFLKWRGNSWLNSSNKPVENKDLVLKIVDMLEERFRLNKHRVVDEEENGPFGGPRGHWERGTASVKFVWVKGHAKDEGNNAADELAVSGARAAKEMGRDLAID</sequence>
<dbReference type="Gene3D" id="3.30.420.10">
    <property type="entry name" value="Ribonuclease H-like superfamily/Ribonuclease H"/>
    <property type="match status" value="1"/>
</dbReference>
<keyword evidence="15" id="KW-1185">Reference proteome</keyword>
<dbReference type="InterPro" id="IPR036397">
    <property type="entry name" value="RNaseH_sf"/>
</dbReference>
<evidence type="ECO:0000256" key="8">
    <source>
        <dbReference type="ARBA" id="ARBA00022723"/>
    </source>
</evidence>
<dbReference type="PROSITE" id="PS50879">
    <property type="entry name" value="RNASE_H_1"/>
    <property type="match status" value="1"/>
</dbReference>
<dbReference type="PANTHER" id="PTHR10642:SF26">
    <property type="entry name" value="RIBONUCLEASE H1"/>
    <property type="match status" value="1"/>
</dbReference>
<keyword evidence="7" id="KW-0540">Nuclease</keyword>
<dbReference type="Proteomes" id="UP001271007">
    <property type="component" value="Unassembled WGS sequence"/>
</dbReference>
<dbReference type="InterPro" id="IPR037056">
    <property type="entry name" value="RNase_H1_N_sf"/>
</dbReference>
<proteinExistence type="inferred from homology"/>
<feature type="region of interest" description="Disordered" evidence="12">
    <location>
        <begin position="68"/>
        <end position="92"/>
    </location>
</feature>
<evidence type="ECO:0000256" key="2">
    <source>
        <dbReference type="ARBA" id="ARBA00001946"/>
    </source>
</evidence>
<feature type="region of interest" description="Disordered" evidence="12">
    <location>
        <begin position="223"/>
        <end position="244"/>
    </location>
</feature>
<evidence type="ECO:0000256" key="4">
    <source>
        <dbReference type="ARBA" id="ARBA00005300"/>
    </source>
</evidence>
<evidence type="ECO:0000313" key="15">
    <source>
        <dbReference type="Proteomes" id="UP001271007"/>
    </source>
</evidence>
<comment type="similarity">
    <text evidence="4">Belongs to the RNase H family.</text>
</comment>
<comment type="catalytic activity">
    <reaction evidence="1">
        <text>Endonucleolytic cleavage to 5'-phosphomonoester.</text>
        <dbReference type="EC" id="3.1.26.4"/>
    </reaction>
</comment>
<protein>
    <recommendedName>
        <fullName evidence="6">Ribonuclease H</fullName>
        <ecNumber evidence="5">3.1.26.4</ecNumber>
    </recommendedName>
</protein>
<comment type="caution">
    <text evidence="14">The sequence shown here is derived from an EMBL/GenBank/DDBJ whole genome shotgun (WGS) entry which is preliminary data.</text>
</comment>
<dbReference type="InterPro" id="IPR002156">
    <property type="entry name" value="RNaseH_domain"/>
</dbReference>
<dbReference type="SUPFAM" id="SSF53098">
    <property type="entry name" value="Ribonuclease H-like"/>
    <property type="match status" value="1"/>
</dbReference>
<dbReference type="Pfam" id="PF01693">
    <property type="entry name" value="Cauli_VI"/>
    <property type="match status" value="2"/>
</dbReference>
<comment type="cofactor">
    <cofactor evidence="2">
        <name>Mg(2+)</name>
        <dbReference type="ChEBI" id="CHEBI:18420"/>
    </cofactor>
</comment>
<evidence type="ECO:0000256" key="10">
    <source>
        <dbReference type="ARBA" id="ARBA00022801"/>
    </source>
</evidence>
<evidence type="ECO:0000256" key="12">
    <source>
        <dbReference type="SAM" id="MobiDB-lite"/>
    </source>
</evidence>
<dbReference type="GO" id="GO:0043137">
    <property type="term" value="P:DNA replication, removal of RNA primer"/>
    <property type="evidence" value="ECO:0007669"/>
    <property type="project" value="TreeGrafter"/>
</dbReference>
<keyword evidence="8" id="KW-0479">Metal-binding</keyword>
<dbReference type="AlphaFoldDB" id="A0AAJ0GD02"/>
<dbReference type="CDD" id="cd09280">
    <property type="entry name" value="RNase_HI_eukaryote_like"/>
    <property type="match status" value="1"/>
</dbReference>
<evidence type="ECO:0000256" key="11">
    <source>
        <dbReference type="ARBA" id="ARBA00022842"/>
    </source>
</evidence>
<dbReference type="GO" id="GO:0003676">
    <property type="term" value="F:nucleic acid binding"/>
    <property type="evidence" value="ECO:0007669"/>
    <property type="project" value="InterPro"/>
</dbReference>
<feature type="domain" description="RNase H type-1" evidence="13">
    <location>
        <begin position="305"/>
        <end position="479"/>
    </location>
</feature>
<dbReference type="EMBL" id="JAWDJX010000010">
    <property type="protein sequence ID" value="KAK3055006.1"/>
    <property type="molecule type" value="Genomic_DNA"/>
</dbReference>
<dbReference type="InterPro" id="IPR050092">
    <property type="entry name" value="RNase_H"/>
</dbReference>
<name>A0AAJ0GD02_9PEZI</name>
<evidence type="ECO:0000259" key="13">
    <source>
        <dbReference type="PROSITE" id="PS50879"/>
    </source>
</evidence>
<dbReference type="SUPFAM" id="SSF55658">
    <property type="entry name" value="L9 N-domain-like"/>
    <property type="match status" value="2"/>
</dbReference>
<evidence type="ECO:0000313" key="14">
    <source>
        <dbReference type="EMBL" id="KAK3055006.1"/>
    </source>
</evidence>
<evidence type="ECO:0000256" key="3">
    <source>
        <dbReference type="ARBA" id="ARBA00004065"/>
    </source>
</evidence>
<comment type="function">
    <text evidence="3">Endonuclease that specifically degrades the RNA of RNA-DNA hybrids.</text>
</comment>
<evidence type="ECO:0000256" key="6">
    <source>
        <dbReference type="ARBA" id="ARBA00017721"/>
    </source>
</evidence>
<dbReference type="InterPro" id="IPR009027">
    <property type="entry name" value="Ribosomal_bL9/RNase_H1_N"/>
</dbReference>
<evidence type="ECO:0000256" key="5">
    <source>
        <dbReference type="ARBA" id="ARBA00012180"/>
    </source>
</evidence>
<dbReference type="Pfam" id="PF00075">
    <property type="entry name" value="RNase_H"/>
    <property type="match status" value="1"/>
</dbReference>
<accession>A0AAJ0GD02</accession>
<gene>
    <name evidence="14" type="ORF">LTR09_004166</name>
</gene>